<keyword evidence="3" id="KW-1185">Reference proteome</keyword>
<evidence type="ECO:0000313" key="3">
    <source>
        <dbReference type="Proteomes" id="UP000253034"/>
    </source>
</evidence>
<dbReference type="OrthoDB" id="9773828at2"/>
<evidence type="ECO:0000259" key="1">
    <source>
        <dbReference type="Pfam" id="PF00248"/>
    </source>
</evidence>
<gene>
    <name evidence="2" type="ORF">DFR58_13616</name>
</gene>
<sequence>MRYSNISGFNISKFTLGTVQMGMNYGIANSTGKPGREKSMEILRAAVAGGINSFDTAMQYGDSEEVLGEFFASDLCKLSSPIITTKFKLSGDGPASAPEIERQIYGYVEKSLERLNISCVPIYMIHNAHDIIRHGASVSNAFKRLLDEGMIKKAAVSVYTCEEAAEMLKYDVYEAIQIPINIFDRSLMDSGVVAELHKRGKIIFARSIFLQGLFLIKPDMLKGNLKDAAEPLQRLSALADSEGMSIAQLALSYVRDIDEITSLVIGVDTAAQLSENMSMMEGSAISEKARSEVQKAFCGIPRHVCNPSMWSKQEA</sequence>
<proteinExistence type="predicted"/>
<reference evidence="2 3" key="1">
    <citation type="submission" date="2018-07" db="EMBL/GenBank/DDBJ databases">
        <title>Genomic Encyclopedia of Type Strains, Phase IV (KMG-IV): sequencing the most valuable type-strain genomes for metagenomic binning, comparative biology and taxonomic classification.</title>
        <authorList>
            <person name="Goeker M."/>
        </authorList>
    </citation>
    <scope>NUCLEOTIDE SEQUENCE [LARGE SCALE GENOMIC DNA]</scope>
    <source>
        <strain evidence="2 3">DSM 27016</strain>
    </source>
</reference>
<organism evidence="2 3">
    <name type="scientific">Anaerobacterium chartisolvens</name>
    <dbReference type="NCBI Taxonomy" id="1297424"/>
    <lineage>
        <taxon>Bacteria</taxon>
        <taxon>Bacillati</taxon>
        <taxon>Bacillota</taxon>
        <taxon>Clostridia</taxon>
        <taxon>Eubacteriales</taxon>
        <taxon>Oscillospiraceae</taxon>
        <taxon>Anaerobacterium</taxon>
    </lineage>
</organism>
<dbReference type="RefSeq" id="WP_114299884.1">
    <property type="nucleotide sequence ID" value="NZ_QPJT01000036.1"/>
</dbReference>
<feature type="domain" description="NADP-dependent oxidoreductase" evidence="1">
    <location>
        <begin position="16"/>
        <end position="291"/>
    </location>
</feature>
<dbReference type="CDD" id="cd19097">
    <property type="entry name" value="AKR_unchar"/>
    <property type="match status" value="1"/>
</dbReference>
<dbReference type="PANTHER" id="PTHR43312:SF1">
    <property type="entry name" value="NADP-DEPENDENT OXIDOREDUCTASE DOMAIN-CONTAINING PROTEIN"/>
    <property type="match status" value="1"/>
</dbReference>
<dbReference type="InterPro" id="IPR023210">
    <property type="entry name" value="NADP_OxRdtase_dom"/>
</dbReference>
<dbReference type="AlphaFoldDB" id="A0A369AJ03"/>
<dbReference type="Pfam" id="PF00248">
    <property type="entry name" value="Aldo_ket_red"/>
    <property type="match status" value="1"/>
</dbReference>
<dbReference type="EMBL" id="QPJT01000036">
    <property type="protein sequence ID" value="RCX09340.1"/>
    <property type="molecule type" value="Genomic_DNA"/>
</dbReference>
<dbReference type="SUPFAM" id="SSF51430">
    <property type="entry name" value="NAD(P)-linked oxidoreductase"/>
    <property type="match status" value="1"/>
</dbReference>
<accession>A0A369AJ03</accession>
<dbReference type="InterPro" id="IPR020471">
    <property type="entry name" value="AKR"/>
</dbReference>
<evidence type="ECO:0000313" key="2">
    <source>
        <dbReference type="EMBL" id="RCX09340.1"/>
    </source>
</evidence>
<dbReference type="PANTHER" id="PTHR43312">
    <property type="entry name" value="D-THREO-ALDOSE 1-DEHYDROGENASE"/>
    <property type="match status" value="1"/>
</dbReference>
<dbReference type="Gene3D" id="3.20.20.100">
    <property type="entry name" value="NADP-dependent oxidoreductase domain"/>
    <property type="match status" value="1"/>
</dbReference>
<dbReference type="InterPro" id="IPR036812">
    <property type="entry name" value="NAD(P)_OxRdtase_dom_sf"/>
</dbReference>
<dbReference type="PRINTS" id="PR00069">
    <property type="entry name" value="ALDKETRDTASE"/>
</dbReference>
<comment type="caution">
    <text evidence="2">The sequence shown here is derived from an EMBL/GenBank/DDBJ whole genome shotgun (WGS) entry which is preliminary data.</text>
</comment>
<protein>
    <submittedName>
        <fullName evidence="2">Aryl-alcohol dehydrogenase-like predicted oxidoreductase</fullName>
    </submittedName>
</protein>
<dbReference type="Proteomes" id="UP000253034">
    <property type="component" value="Unassembled WGS sequence"/>
</dbReference>
<name>A0A369AJ03_9FIRM</name>
<dbReference type="GO" id="GO:0016491">
    <property type="term" value="F:oxidoreductase activity"/>
    <property type="evidence" value="ECO:0007669"/>
    <property type="project" value="InterPro"/>
</dbReference>
<dbReference type="InterPro" id="IPR053135">
    <property type="entry name" value="AKR2_Oxidoreductase"/>
</dbReference>